<keyword evidence="1" id="KW-0378">Hydrolase</keyword>
<evidence type="ECO:0000313" key="2">
    <source>
        <dbReference type="Proteomes" id="UP000682782"/>
    </source>
</evidence>
<sequence>MKAKKKLACFFPGIGYTCDKPLLYYSRSLLQKMGWEVVCVPYSGFPAGVKGNAEKKEQCVRMAAEQAEAMLKKIRWNKYEDILFVGKSVGTVIGPAYAKAHGIDCRQILFTPVEDTFAYTGIKAIAFYGTADTWAESDVIRANCHRLGIPLYETPDANHSLETGHVGRDIRELGKIMRLVRYFAAGEER</sequence>
<name>A0AC61MVR7_9FIRM</name>
<evidence type="ECO:0000313" key="1">
    <source>
        <dbReference type="EMBL" id="QUC66422.1"/>
    </source>
</evidence>
<accession>A0AC61MVR7</accession>
<gene>
    <name evidence="1" type="ORF">JYE49_11200</name>
</gene>
<reference evidence="1" key="1">
    <citation type="submission" date="2021-01" db="EMBL/GenBank/DDBJ databases">
        <title>Complete genome sequence of Clostridiales bacterium R-7.</title>
        <authorList>
            <person name="Mahoney-Kurpe S.C."/>
            <person name="Palevich N."/>
            <person name="Koike S."/>
            <person name="Moon C.D."/>
            <person name="Attwood G.T."/>
        </authorList>
    </citation>
    <scope>NUCLEOTIDE SEQUENCE</scope>
    <source>
        <strain evidence="1">R-7</strain>
    </source>
</reference>
<dbReference type="Proteomes" id="UP000682782">
    <property type="component" value="Chromosome"/>
</dbReference>
<keyword evidence="2" id="KW-1185">Reference proteome</keyword>
<protein>
    <submittedName>
        <fullName evidence="1">Alpha/beta hydrolase</fullName>
    </submittedName>
</protein>
<proteinExistence type="predicted"/>
<organism evidence="1 2">
    <name type="scientific">Aristaeella hokkaidonensis</name>
    <dbReference type="NCBI Taxonomy" id="3046382"/>
    <lineage>
        <taxon>Bacteria</taxon>
        <taxon>Bacillati</taxon>
        <taxon>Bacillota</taxon>
        <taxon>Clostridia</taxon>
        <taxon>Eubacteriales</taxon>
        <taxon>Aristaeellaceae</taxon>
        <taxon>Aristaeella</taxon>
    </lineage>
</organism>
<dbReference type="EMBL" id="CP068393">
    <property type="protein sequence ID" value="QUC66422.1"/>
    <property type="molecule type" value="Genomic_DNA"/>
</dbReference>